<reference evidence="1 2" key="1">
    <citation type="submission" date="2024-05" db="EMBL/GenBank/DDBJ databases">
        <title>Genetic variation in Jamaican populations of the coffee berry borer (Hypothenemus hampei).</title>
        <authorList>
            <person name="Errbii M."/>
            <person name="Myrie A."/>
        </authorList>
    </citation>
    <scope>NUCLEOTIDE SEQUENCE [LARGE SCALE GENOMIC DNA]</scope>
    <source>
        <strain evidence="1">JA-Hopewell-2020-01-JO</strain>
        <tissue evidence="1">Whole body</tissue>
    </source>
</reference>
<evidence type="ECO:0000313" key="2">
    <source>
        <dbReference type="Proteomes" id="UP001566132"/>
    </source>
</evidence>
<name>A0ABD1EPK8_HYPHA</name>
<accession>A0ABD1EPK8</accession>
<protein>
    <recommendedName>
        <fullName evidence="3">Retrotransposon gag domain-containing protein</fullName>
    </recommendedName>
</protein>
<evidence type="ECO:0000313" key="1">
    <source>
        <dbReference type="EMBL" id="KAL1498431.1"/>
    </source>
</evidence>
<organism evidence="1 2">
    <name type="scientific">Hypothenemus hampei</name>
    <name type="common">Coffee berry borer</name>
    <dbReference type="NCBI Taxonomy" id="57062"/>
    <lineage>
        <taxon>Eukaryota</taxon>
        <taxon>Metazoa</taxon>
        <taxon>Ecdysozoa</taxon>
        <taxon>Arthropoda</taxon>
        <taxon>Hexapoda</taxon>
        <taxon>Insecta</taxon>
        <taxon>Pterygota</taxon>
        <taxon>Neoptera</taxon>
        <taxon>Endopterygota</taxon>
        <taxon>Coleoptera</taxon>
        <taxon>Polyphaga</taxon>
        <taxon>Cucujiformia</taxon>
        <taxon>Curculionidae</taxon>
        <taxon>Scolytinae</taxon>
        <taxon>Hypothenemus</taxon>
    </lineage>
</organism>
<sequence length="180" mass="20444">MEELTGVLTTVLREIQTSQQTVVSSVPIHIPVFNPLKNNFGAVGWCNEVEILATTFKWTDFEKLCRGASALEADAKEWYNDWQPAEKTWACFRNEICQLYPAKRNLSERFRRASLYSSDQATSYCEYARKKISLLKSLNLNLNDSQIIELVIGDITDINVKTAAFNSNIMLISALLDLLD</sequence>
<dbReference type="AlphaFoldDB" id="A0ABD1EPK8"/>
<proteinExistence type="predicted"/>
<keyword evidence="2" id="KW-1185">Reference proteome</keyword>
<comment type="caution">
    <text evidence="1">The sequence shown here is derived from an EMBL/GenBank/DDBJ whole genome shotgun (WGS) entry which is preliminary data.</text>
</comment>
<dbReference type="EMBL" id="JBDJPC010000006">
    <property type="protein sequence ID" value="KAL1498431.1"/>
    <property type="molecule type" value="Genomic_DNA"/>
</dbReference>
<dbReference type="Proteomes" id="UP001566132">
    <property type="component" value="Unassembled WGS sequence"/>
</dbReference>
<gene>
    <name evidence="1" type="ORF">ABEB36_009236</name>
</gene>
<evidence type="ECO:0008006" key="3">
    <source>
        <dbReference type="Google" id="ProtNLM"/>
    </source>
</evidence>